<dbReference type="InterPro" id="IPR016055">
    <property type="entry name" value="A-D-PHexomutase_a/b/a-I/II/III"/>
</dbReference>
<evidence type="ECO:0000256" key="4">
    <source>
        <dbReference type="ARBA" id="ARBA00022723"/>
    </source>
</evidence>
<evidence type="ECO:0000256" key="1">
    <source>
        <dbReference type="ARBA" id="ARBA00001946"/>
    </source>
</evidence>
<dbReference type="Pfam" id="PF02879">
    <property type="entry name" value="PGM_PMM_II"/>
    <property type="match status" value="1"/>
</dbReference>
<keyword evidence="5" id="KW-0460">Magnesium</keyword>
<dbReference type="CDD" id="cd03089">
    <property type="entry name" value="PMM_PGM"/>
    <property type="match status" value="1"/>
</dbReference>
<dbReference type="InterPro" id="IPR005845">
    <property type="entry name" value="A-D-PHexomutase_a/b/a-II"/>
</dbReference>
<dbReference type="Pfam" id="PF02878">
    <property type="entry name" value="PGM_PMM_I"/>
    <property type="match status" value="1"/>
</dbReference>
<dbReference type="InterPro" id="IPR005841">
    <property type="entry name" value="Alpha-D-phosphohexomutase_SF"/>
</dbReference>
<dbReference type="GO" id="GO:0046872">
    <property type="term" value="F:metal ion binding"/>
    <property type="evidence" value="ECO:0007669"/>
    <property type="project" value="UniProtKB-KW"/>
</dbReference>
<dbReference type="Gene3D" id="3.40.120.10">
    <property type="entry name" value="Alpha-D-Glucose-1,6-Bisphosphate, subunit A, domain 3"/>
    <property type="match status" value="3"/>
</dbReference>
<reference evidence="8 9" key="1">
    <citation type="journal article" date="2016" name="Nat. Commun.">
        <title>Thousands of microbial genomes shed light on interconnected biogeochemical processes in an aquifer system.</title>
        <authorList>
            <person name="Anantharaman K."/>
            <person name="Brown C.T."/>
            <person name="Hug L.A."/>
            <person name="Sharon I."/>
            <person name="Castelle C.J."/>
            <person name="Probst A.J."/>
            <person name="Thomas B.C."/>
            <person name="Singh A."/>
            <person name="Wilkins M.J."/>
            <person name="Karaoz U."/>
            <person name="Brodie E.L."/>
            <person name="Williams K.H."/>
            <person name="Hubbard S.S."/>
            <person name="Banfield J.F."/>
        </authorList>
    </citation>
    <scope>NUCLEOTIDE SEQUENCE [LARGE SCALE GENOMIC DNA]</scope>
</reference>
<protein>
    <recommendedName>
        <fullName evidence="7">Rhodanese domain-containing protein</fullName>
    </recommendedName>
</protein>
<dbReference type="SUPFAM" id="SSF55957">
    <property type="entry name" value="Phosphoglucomutase, C-terminal domain"/>
    <property type="match status" value="1"/>
</dbReference>
<evidence type="ECO:0000313" key="9">
    <source>
        <dbReference type="Proteomes" id="UP000176614"/>
    </source>
</evidence>
<dbReference type="InterPro" id="IPR005846">
    <property type="entry name" value="A-D-PHexomutase_a/b/a-III"/>
</dbReference>
<organism evidence="8 9">
    <name type="scientific">candidate division WWE3 bacterium RIFOXYA2_FULL_46_9</name>
    <dbReference type="NCBI Taxonomy" id="1802636"/>
    <lineage>
        <taxon>Bacteria</taxon>
        <taxon>Katanobacteria</taxon>
    </lineage>
</organism>
<comment type="caution">
    <text evidence="8">The sequence shown here is derived from an EMBL/GenBank/DDBJ whole genome shotgun (WGS) entry which is preliminary data.</text>
</comment>
<name>A0A1F4W065_UNCKA</name>
<dbReference type="Pfam" id="PF02880">
    <property type="entry name" value="PGM_PMM_III"/>
    <property type="match status" value="1"/>
</dbReference>
<dbReference type="SUPFAM" id="SSF53738">
    <property type="entry name" value="Phosphoglucomutase, first 3 domains"/>
    <property type="match status" value="3"/>
</dbReference>
<dbReference type="PROSITE" id="PS50206">
    <property type="entry name" value="RHODANESE_3"/>
    <property type="match status" value="1"/>
</dbReference>
<dbReference type="Gene3D" id="3.30.310.50">
    <property type="entry name" value="Alpha-D-phosphohexomutase, C-terminal domain"/>
    <property type="match status" value="1"/>
</dbReference>
<feature type="domain" description="Rhodanese" evidence="7">
    <location>
        <begin position="158"/>
        <end position="210"/>
    </location>
</feature>
<evidence type="ECO:0000256" key="5">
    <source>
        <dbReference type="ARBA" id="ARBA00022842"/>
    </source>
</evidence>
<dbReference type="Pfam" id="PF00408">
    <property type="entry name" value="PGM_PMM_IV"/>
    <property type="match status" value="1"/>
</dbReference>
<keyword evidence="6" id="KW-0413">Isomerase</keyword>
<dbReference type="EMBL" id="MEVT01000012">
    <property type="protein sequence ID" value="OGC62804.1"/>
    <property type="molecule type" value="Genomic_DNA"/>
</dbReference>
<dbReference type="GO" id="GO:0016868">
    <property type="term" value="F:intramolecular phosphotransferase activity"/>
    <property type="evidence" value="ECO:0007669"/>
    <property type="project" value="InterPro"/>
</dbReference>
<evidence type="ECO:0000313" key="8">
    <source>
        <dbReference type="EMBL" id="OGC62804.1"/>
    </source>
</evidence>
<evidence type="ECO:0000256" key="2">
    <source>
        <dbReference type="ARBA" id="ARBA00010231"/>
    </source>
</evidence>
<sequence length="460" mass="51570">MKIKPQIFRDYDIRGVYPTDLNEEVSYVIGRAFGSMVKRRMGKSIVVGRDNRKSSLFLTQSYIKGLLSTGINVTHIGITATPVIHFLTCGSAFDAGTEVTASHNPEEFNGFRLDYAGAEPVYGADIKKLLNMIEKEDFDTGSGDYDEEDLTKKYIGFLIEKFKAKRKLKVVLDCGNGTASELAQQVFQGMGYEVVPLYCEYNSKFPHGIPDPENPLFLKSLEKQVLENKADVGFGFDTDADRFGVVDEKGVSYSTDEILMLVAADLLHRNPHEKIVYDVKGSGEIDNFIKSRHGIPVMTRTGHPYVFEEVKNGGSVGAEYSGHMFFADRYYGYDDGIYSACRIAEIISNQPKTLSELLKIVPRQFSTPEVKVPVRDEDKFRLVKSLSEKVKNDEDVENYIELDGIRANISPTAWFLIRASNTTPNISVRLGGSSEREKAALINKVEQLFKGFDIKINFDL</sequence>
<dbReference type="PANTHER" id="PTHR43771">
    <property type="entry name" value="PHOSPHOMANNOMUTASE"/>
    <property type="match status" value="1"/>
</dbReference>
<dbReference type="InterPro" id="IPR036900">
    <property type="entry name" value="A-D-PHexomutase_C_sf"/>
</dbReference>
<proteinExistence type="inferred from homology"/>
<evidence type="ECO:0000259" key="7">
    <source>
        <dbReference type="PROSITE" id="PS50206"/>
    </source>
</evidence>
<dbReference type="PANTHER" id="PTHR43771:SF2">
    <property type="entry name" value="PHOSPHOMANNOMUTASE_PHOSPHOGLUCOMUTASE"/>
    <property type="match status" value="1"/>
</dbReference>
<dbReference type="InterPro" id="IPR001763">
    <property type="entry name" value="Rhodanese-like_dom"/>
</dbReference>
<dbReference type="InterPro" id="IPR005843">
    <property type="entry name" value="A-D-PHexomutase_C"/>
</dbReference>
<dbReference type="AlphaFoldDB" id="A0A1F4W065"/>
<keyword evidence="3" id="KW-0597">Phosphoprotein</keyword>
<dbReference type="GO" id="GO:0005975">
    <property type="term" value="P:carbohydrate metabolic process"/>
    <property type="evidence" value="ECO:0007669"/>
    <property type="project" value="InterPro"/>
</dbReference>
<dbReference type="PRINTS" id="PR00509">
    <property type="entry name" value="PGMPMM"/>
</dbReference>
<gene>
    <name evidence="8" type="ORF">A2264_04010</name>
</gene>
<dbReference type="Proteomes" id="UP000176614">
    <property type="component" value="Unassembled WGS sequence"/>
</dbReference>
<comment type="cofactor">
    <cofactor evidence="1">
        <name>Mg(2+)</name>
        <dbReference type="ChEBI" id="CHEBI:18420"/>
    </cofactor>
</comment>
<comment type="similarity">
    <text evidence="2">Belongs to the phosphohexose mutase family.</text>
</comment>
<accession>A0A1F4W065</accession>
<keyword evidence="4" id="KW-0479">Metal-binding</keyword>
<evidence type="ECO:0000256" key="6">
    <source>
        <dbReference type="ARBA" id="ARBA00023235"/>
    </source>
</evidence>
<evidence type="ECO:0000256" key="3">
    <source>
        <dbReference type="ARBA" id="ARBA00022553"/>
    </source>
</evidence>
<dbReference type="InterPro" id="IPR005844">
    <property type="entry name" value="A-D-PHexomutase_a/b/a-I"/>
</dbReference>